<proteinExistence type="predicted"/>
<reference evidence="1 2" key="1">
    <citation type="submission" date="2019-06" db="EMBL/GenBank/DDBJ databases">
        <title>Psychrobacillus vulpis sp. nov., a new species isolated from feces of a red fox that inhabits in The Tablas de Daimiel Natural Park, Albacete, Spain.</title>
        <authorList>
            <person name="Rodriguez M."/>
            <person name="Reina J.C."/>
            <person name="Bejar V."/>
            <person name="Llamas I."/>
        </authorList>
    </citation>
    <scope>NUCLEOTIDE SEQUENCE [LARGE SCALE GENOMIC DNA]</scope>
    <source>
        <strain evidence="1 2">Z8</strain>
    </source>
</reference>
<dbReference type="Pfam" id="PF11148">
    <property type="entry name" value="DUF2922"/>
    <property type="match status" value="1"/>
</dbReference>
<sequence>MAKSLQLLFETVDGKRLMLSVDDPKDSLTNTEIEAGMESIIASNVFYVEGTPISIVKSAQVVDRNVTHII</sequence>
<dbReference type="Proteomes" id="UP000316626">
    <property type="component" value="Unassembled WGS sequence"/>
</dbReference>
<accession>A0A544TPU3</accession>
<dbReference type="OrthoDB" id="2454247at2"/>
<protein>
    <submittedName>
        <fullName evidence="1">DUF2922 domain-containing protein</fullName>
    </submittedName>
</protein>
<dbReference type="InterPro" id="IPR021321">
    <property type="entry name" value="DUF2922"/>
</dbReference>
<dbReference type="EMBL" id="VDGI01000013">
    <property type="protein sequence ID" value="TQR19474.1"/>
    <property type="molecule type" value="Genomic_DNA"/>
</dbReference>
<evidence type="ECO:0000313" key="1">
    <source>
        <dbReference type="EMBL" id="TQR19474.1"/>
    </source>
</evidence>
<name>A0A544TPU3_9BACI</name>
<keyword evidence="2" id="KW-1185">Reference proteome</keyword>
<gene>
    <name evidence="1" type="ORF">FG384_12575</name>
</gene>
<organism evidence="1 2">
    <name type="scientific">Psychrobacillus vulpis</name>
    <dbReference type="NCBI Taxonomy" id="2325572"/>
    <lineage>
        <taxon>Bacteria</taxon>
        <taxon>Bacillati</taxon>
        <taxon>Bacillota</taxon>
        <taxon>Bacilli</taxon>
        <taxon>Bacillales</taxon>
        <taxon>Bacillaceae</taxon>
        <taxon>Psychrobacillus</taxon>
    </lineage>
</organism>
<dbReference type="AlphaFoldDB" id="A0A544TPU3"/>
<dbReference type="RefSeq" id="WP_142642952.1">
    <property type="nucleotide sequence ID" value="NZ_VDGI01000013.1"/>
</dbReference>
<comment type="caution">
    <text evidence="1">The sequence shown here is derived from an EMBL/GenBank/DDBJ whole genome shotgun (WGS) entry which is preliminary data.</text>
</comment>
<evidence type="ECO:0000313" key="2">
    <source>
        <dbReference type="Proteomes" id="UP000316626"/>
    </source>
</evidence>